<name>A0A379LXQ5_9NOCA</name>
<dbReference type="AlphaFoldDB" id="A0A379LXQ5"/>
<proteinExistence type="predicted"/>
<organism evidence="2 3">
    <name type="scientific">Rhodococcus gordoniae</name>
    <dbReference type="NCBI Taxonomy" id="223392"/>
    <lineage>
        <taxon>Bacteria</taxon>
        <taxon>Bacillati</taxon>
        <taxon>Actinomycetota</taxon>
        <taxon>Actinomycetes</taxon>
        <taxon>Mycobacteriales</taxon>
        <taxon>Nocardiaceae</taxon>
        <taxon>Rhodococcus</taxon>
    </lineage>
</organism>
<keyword evidence="2" id="KW-0449">Lipoprotein</keyword>
<feature type="chain" id="PRO_5016895612" evidence="1">
    <location>
        <begin position="25"/>
        <end position="192"/>
    </location>
</feature>
<protein>
    <submittedName>
        <fullName evidence="2">Lipoprotein</fullName>
    </submittedName>
</protein>
<gene>
    <name evidence="2" type="ORF">NCTC13296_00756</name>
</gene>
<evidence type="ECO:0000313" key="3">
    <source>
        <dbReference type="Proteomes" id="UP000254569"/>
    </source>
</evidence>
<dbReference type="Proteomes" id="UP000254569">
    <property type="component" value="Unassembled WGS sequence"/>
</dbReference>
<dbReference type="PROSITE" id="PS51257">
    <property type="entry name" value="PROKAR_LIPOPROTEIN"/>
    <property type="match status" value="1"/>
</dbReference>
<evidence type="ECO:0000313" key="2">
    <source>
        <dbReference type="EMBL" id="SUE13925.1"/>
    </source>
</evidence>
<keyword evidence="1" id="KW-0732">Signal</keyword>
<reference evidence="2 3" key="1">
    <citation type="submission" date="2018-06" db="EMBL/GenBank/DDBJ databases">
        <authorList>
            <consortium name="Pathogen Informatics"/>
            <person name="Doyle S."/>
        </authorList>
    </citation>
    <scope>NUCLEOTIDE SEQUENCE [LARGE SCALE GENOMIC DNA]</scope>
    <source>
        <strain evidence="2 3">NCTC13296</strain>
    </source>
</reference>
<dbReference type="RefSeq" id="WP_129976741.1">
    <property type="nucleotide sequence ID" value="NZ_JBFSFC010000001.1"/>
</dbReference>
<sequence length="192" mass="19460">MRQKRIHKSAFVFFTAGVALTACSSEDSTVDIRNAADIGSPTSAAAESPYLVKITQNYPSCEAIGAPLERYIDGLTPAPGGIVSTRRVNCVWEAEAGEPPSGLRSVAVVVEPETVTPATAAKTGLVVLPDTAIEAAGGFAHSMPINLAGTAFTATGVELPQASVSITVGGRDAASVLDPAGGVAVAKQLLGL</sequence>
<keyword evidence="3" id="KW-1185">Reference proteome</keyword>
<accession>A0A379LXQ5</accession>
<evidence type="ECO:0000256" key="1">
    <source>
        <dbReference type="SAM" id="SignalP"/>
    </source>
</evidence>
<feature type="signal peptide" evidence="1">
    <location>
        <begin position="1"/>
        <end position="24"/>
    </location>
</feature>
<dbReference type="EMBL" id="UGVI01000001">
    <property type="protein sequence ID" value="SUE13925.1"/>
    <property type="molecule type" value="Genomic_DNA"/>
</dbReference>